<feature type="compositionally biased region" description="Basic and acidic residues" evidence="13">
    <location>
        <begin position="852"/>
        <end position="867"/>
    </location>
</feature>
<evidence type="ECO:0000313" key="18">
    <source>
        <dbReference type="Proteomes" id="UP001195483"/>
    </source>
</evidence>
<evidence type="ECO:0000256" key="2">
    <source>
        <dbReference type="ARBA" id="ARBA00022448"/>
    </source>
</evidence>
<evidence type="ECO:0000256" key="12">
    <source>
        <dbReference type="ARBA" id="ARBA00034430"/>
    </source>
</evidence>
<dbReference type="InterPro" id="IPR003937">
    <property type="entry name" value="K_chnl_volt-dep_KCNQ"/>
</dbReference>
<feature type="domain" description="Potassium channel voltage dependent KCNQ C-terminal" evidence="16">
    <location>
        <begin position="529"/>
        <end position="637"/>
    </location>
</feature>
<evidence type="ECO:0000256" key="13">
    <source>
        <dbReference type="SAM" id="MobiDB-lite"/>
    </source>
</evidence>
<evidence type="ECO:0000256" key="1">
    <source>
        <dbReference type="ARBA" id="ARBA00004651"/>
    </source>
</evidence>
<evidence type="ECO:0000256" key="5">
    <source>
        <dbReference type="ARBA" id="ARBA00022692"/>
    </source>
</evidence>
<dbReference type="InterPro" id="IPR005821">
    <property type="entry name" value="Ion_trans_dom"/>
</dbReference>
<reference evidence="17" key="1">
    <citation type="journal article" date="2021" name="Genome Biol. Evol.">
        <title>A High-Quality Reference Genome for a Parasitic Bivalve with Doubly Uniparental Inheritance (Bivalvia: Unionida).</title>
        <authorList>
            <person name="Smith C.H."/>
        </authorList>
    </citation>
    <scope>NUCLEOTIDE SEQUENCE</scope>
    <source>
        <strain evidence="17">CHS0354</strain>
    </source>
</reference>
<dbReference type="FunFam" id="1.10.287.70:FF:000016">
    <property type="entry name" value="Putative potassium voltage-gated channel subfamily KQT member 2"/>
    <property type="match status" value="1"/>
</dbReference>
<organism evidence="17 18">
    <name type="scientific">Potamilus streckersoni</name>
    <dbReference type="NCBI Taxonomy" id="2493646"/>
    <lineage>
        <taxon>Eukaryota</taxon>
        <taxon>Metazoa</taxon>
        <taxon>Spiralia</taxon>
        <taxon>Lophotrochozoa</taxon>
        <taxon>Mollusca</taxon>
        <taxon>Bivalvia</taxon>
        <taxon>Autobranchia</taxon>
        <taxon>Heteroconchia</taxon>
        <taxon>Palaeoheterodonta</taxon>
        <taxon>Unionida</taxon>
        <taxon>Unionoidea</taxon>
        <taxon>Unionidae</taxon>
        <taxon>Ambleminae</taxon>
        <taxon>Lampsilini</taxon>
        <taxon>Potamilus</taxon>
    </lineage>
</organism>
<dbReference type="Pfam" id="PF03520">
    <property type="entry name" value="KCNQ_channel"/>
    <property type="match status" value="1"/>
</dbReference>
<comment type="subcellular location">
    <subcellularLocation>
        <location evidence="1">Cell membrane</location>
        <topology evidence="1">Multi-pass membrane protein</topology>
    </subcellularLocation>
</comment>
<dbReference type="GO" id="GO:0008076">
    <property type="term" value="C:voltage-gated potassium channel complex"/>
    <property type="evidence" value="ECO:0007669"/>
    <property type="project" value="TreeGrafter"/>
</dbReference>
<dbReference type="SUPFAM" id="SSF81324">
    <property type="entry name" value="Voltage-gated potassium channels"/>
    <property type="match status" value="1"/>
</dbReference>
<protein>
    <submittedName>
        <fullName evidence="17">Uncharacterized protein</fullName>
    </submittedName>
</protein>
<dbReference type="PANTHER" id="PTHR47735:SF9">
    <property type="entry name" value="POTASSIUM VOLTAGE-GATED CHANNEL SUBFAMILY KQT MEMBER 4-LIKE ISOFORM X1"/>
    <property type="match status" value="1"/>
</dbReference>
<keyword evidence="7" id="KW-0630">Potassium</keyword>
<sequence>MQRDIIATESHEMKPYMTVNSNEGKCITFCGIAEGSEQSDSDCCHSSPSHAERRPLKVDFSEMESRDVNQSTNNKKEIEKDLGKFSRKGMGSVRYTQPRLSLLGRPISYRFHKRDIRYRKLQSKIYNFLERPKHWDDILYHITMFLICLASLILSVLSTIAEYEIVLGQILIYMEPLLLLWLMAEYSLRVWSAGCRSRFQGWNGRLRFAQRPLCVVDIVIIIASLMVIIMGSTTQMFAASTLKGLRFFQILRMVRVDRKAGTWKLLASVVWAHRRELLTTVYIGFLGLLFSSFLVYLAEKDHDKEKFGTFPDALWWGVITLCTVGYGDVVPDTWLGKIIAAFSAIIGISFFALPAGILGSGFALKVQQQQRQKHLIRRRVPAATLIQCLWRCYAADENSTSVATWKPHMIPCPSPSTPSILGRERPFKNNTSFVSRFSTRRRDRSGNTNNNMTASMGGPHSPSFMRKESKRGNSHEENEIPETLQRSHLSLATGLVDQRVDKLVIMRENSISSFVNKDHSEEELDSPKVRELTDLHKRVIRALRKIRFFVARRKFREALRPYDVTDVIEQYSAGHIDMLSRVKSLQGRLDQILGKVGSKAKDVYESRISLASRIVKVERQVEDIETKLDLLIDLYKEDRKIILQKLNPSESNAENQKPRPILIDKKNTSAPSSPKTAKIPMQRNLSDLSSRIRKRVTYRLPSAPPVCVTVKDEDLLNTPITGHAIARSLSESNATTSDIYHEPLCKNCHLTSNTSPTKSMNSSNSVFDSPKGGADNKEPFCSKEIIGLEAENDSKESQGKLHPADQGGFNVTKTQPLKGSKTLERDIQRERGVSKDGDIEGSDMSSLRRSSCLKDRHTDVSSTKCTKEGSEMGFTQVRISFENGNKPNFLGTDNENVGSNGDPDSGNTIKEKEDTISTQKKGDNQNEHGSLTSELGISEQIVLSTGNPFSLQSDTTEV</sequence>
<accession>A0AAE0VLZ6</accession>
<dbReference type="InterPro" id="IPR013821">
    <property type="entry name" value="K_chnl_volt-dep_KCNQ_C"/>
</dbReference>
<evidence type="ECO:0000256" key="11">
    <source>
        <dbReference type="ARBA" id="ARBA00023303"/>
    </source>
</evidence>
<evidence type="ECO:0000313" key="17">
    <source>
        <dbReference type="EMBL" id="KAK3583168.1"/>
    </source>
</evidence>
<evidence type="ECO:0000256" key="6">
    <source>
        <dbReference type="ARBA" id="ARBA00022882"/>
    </source>
</evidence>
<feature type="transmembrane region" description="Helical" evidence="14">
    <location>
        <begin position="277"/>
        <end position="297"/>
    </location>
</feature>
<feature type="region of interest" description="Disordered" evidence="13">
    <location>
        <begin position="792"/>
        <end position="867"/>
    </location>
</feature>
<dbReference type="FunFam" id="1.20.120.350:FF:000017">
    <property type="entry name" value="potassium voltage-gated channel subfamily KQT member 1"/>
    <property type="match status" value="1"/>
</dbReference>
<dbReference type="PRINTS" id="PR01459">
    <property type="entry name" value="KCNQCHANNEL"/>
</dbReference>
<feature type="compositionally biased region" description="Basic and acidic residues" evidence="13">
    <location>
        <begin position="792"/>
        <end position="803"/>
    </location>
</feature>
<dbReference type="Gene3D" id="1.20.120.350">
    <property type="entry name" value="Voltage-gated potassium channels. Chain C"/>
    <property type="match status" value="1"/>
</dbReference>
<feature type="domain" description="Ion transport" evidence="15">
    <location>
        <begin position="140"/>
        <end position="369"/>
    </location>
</feature>
<keyword evidence="11" id="KW-0407">Ion channel</keyword>
<keyword evidence="2" id="KW-0813">Transport</keyword>
<evidence type="ECO:0000256" key="8">
    <source>
        <dbReference type="ARBA" id="ARBA00022989"/>
    </source>
</evidence>
<feature type="region of interest" description="Disordered" evidence="13">
    <location>
        <begin position="884"/>
        <end position="958"/>
    </location>
</feature>
<evidence type="ECO:0000259" key="15">
    <source>
        <dbReference type="Pfam" id="PF00520"/>
    </source>
</evidence>
<reference evidence="17" key="2">
    <citation type="journal article" date="2021" name="Genome Biol. Evol.">
        <title>Developing a high-quality reference genome for a parasitic bivalve with doubly uniparental inheritance (Bivalvia: Unionida).</title>
        <authorList>
            <person name="Smith C.H."/>
        </authorList>
    </citation>
    <scope>NUCLEOTIDE SEQUENCE</scope>
    <source>
        <strain evidence="17">CHS0354</strain>
        <tissue evidence="17">Mantle</tissue>
    </source>
</reference>
<proteinExistence type="predicted"/>
<name>A0AAE0VLZ6_9BIVA</name>
<evidence type="ECO:0000256" key="14">
    <source>
        <dbReference type="SAM" id="Phobius"/>
    </source>
</evidence>
<dbReference type="Gene3D" id="6.10.140.1910">
    <property type="match status" value="2"/>
</dbReference>
<feature type="transmembrane region" description="Helical" evidence="14">
    <location>
        <begin position="213"/>
        <end position="238"/>
    </location>
</feature>
<feature type="region of interest" description="Disordered" evidence="13">
    <location>
        <begin position="434"/>
        <end position="485"/>
    </location>
</feature>
<keyword evidence="6" id="KW-0851">Voltage-gated channel</keyword>
<dbReference type="Proteomes" id="UP001195483">
    <property type="component" value="Unassembled WGS sequence"/>
</dbReference>
<dbReference type="GO" id="GO:0005249">
    <property type="term" value="F:voltage-gated potassium channel activity"/>
    <property type="evidence" value="ECO:0007669"/>
    <property type="project" value="InterPro"/>
</dbReference>
<evidence type="ECO:0000256" key="7">
    <source>
        <dbReference type="ARBA" id="ARBA00022958"/>
    </source>
</evidence>
<keyword evidence="18" id="KW-1185">Reference proteome</keyword>
<feature type="region of interest" description="Disordered" evidence="13">
    <location>
        <begin position="752"/>
        <end position="779"/>
    </location>
</feature>
<dbReference type="EMBL" id="JAEAOA010001532">
    <property type="protein sequence ID" value="KAK3583168.1"/>
    <property type="molecule type" value="Genomic_DNA"/>
</dbReference>
<keyword evidence="5 14" id="KW-0812">Transmembrane</keyword>
<feature type="compositionally biased region" description="Basic and acidic residues" evidence="13">
    <location>
        <begin position="465"/>
        <end position="478"/>
    </location>
</feature>
<reference evidence="17" key="3">
    <citation type="submission" date="2023-05" db="EMBL/GenBank/DDBJ databases">
        <authorList>
            <person name="Smith C.H."/>
        </authorList>
    </citation>
    <scope>NUCLEOTIDE SEQUENCE</scope>
    <source>
        <strain evidence="17">CHS0354</strain>
        <tissue evidence="17">Mantle</tissue>
    </source>
</reference>
<keyword evidence="3" id="KW-1003">Cell membrane</keyword>
<feature type="compositionally biased region" description="Basic and acidic residues" evidence="13">
    <location>
        <begin position="821"/>
        <end position="838"/>
    </location>
</feature>
<dbReference type="PANTHER" id="PTHR47735">
    <property type="entry name" value="POTASSIUM VOLTAGE-GATED CHANNEL SUBFAMILY KQT MEMBER 4"/>
    <property type="match status" value="1"/>
</dbReference>
<gene>
    <name evidence="17" type="ORF">CHS0354_025683</name>
</gene>
<evidence type="ECO:0000259" key="16">
    <source>
        <dbReference type="Pfam" id="PF03520"/>
    </source>
</evidence>
<feature type="compositionally biased region" description="Basic and acidic residues" evidence="13">
    <location>
        <begin position="909"/>
        <end position="926"/>
    </location>
</feature>
<feature type="transmembrane region" description="Helical" evidence="14">
    <location>
        <begin position="338"/>
        <end position="364"/>
    </location>
</feature>
<keyword evidence="4" id="KW-0633">Potassium transport</keyword>
<comment type="catalytic activity">
    <reaction evidence="12">
        <text>K(+)(in) = K(+)(out)</text>
        <dbReference type="Rhea" id="RHEA:29463"/>
        <dbReference type="ChEBI" id="CHEBI:29103"/>
    </reaction>
</comment>
<dbReference type="InterPro" id="IPR027359">
    <property type="entry name" value="Volt_channel_dom_sf"/>
</dbReference>
<feature type="region of interest" description="Disordered" evidence="13">
    <location>
        <begin position="650"/>
        <end position="677"/>
    </location>
</feature>
<dbReference type="Gene3D" id="1.10.287.70">
    <property type="match status" value="1"/>
</dbReference>
<evidence type="ECO:0000256" key="3">
    <source>
        <dbReference type="ARBA" id="ARBA00022475"/>
    </source>
</evidence>
<feature type="compositionally biased region" description="Polar residues" evidence="13">
    <location>
        <begin position="927"/>
        <end position="958"/>
    </location>
</feature>
<feature type="transmembrane region" description="Helical" evidence="14">
    <location>
        <begin position="138"/>
        <end position="158"/>
    </location>
</feature>
<dbReference type="PRINTS" id="PR00169">
    <property type="entry name" value="KCHANNEL"/>
</dbReference>
<keyword evidence="8 14" id="KW-1133">Transmembrane helix</keyword>
<evidence type="ECO:0000256" key="9">
    <source>
        <dbReference type="ARBA" id="ARBA00023065"/>
    </source>
</evidence>
<feature type="transmembrane region" description="Helical" evidence="14">
    <location>
        <begin position="170"/>
        <end position="192"/>
    </location>
</feature>
<evidence type="ECO:0000256" key="10">
    <source>
        <dbReference type="ARBA" id="ARBA00023136"/>
    </source>
</evidence>
<keyword evidence="9" id="KW-0406">Ion transport</keyword>
<feature type="compositionally biased region" description="Polar residues" evidence="13">
    <location>
        <begin position="884"/>
        <end position="899"/>
    </location>
</feature>
<dbReference type="AlphaFoldDB" id="A0AAE0VLZ6"/>
<comment type="caution">
    <text evidence="17">The sequence shown here is derived from an EMBL/GenBank/DDBJ whole genome shotgun (WGS) entry which is preliminary data.</text>
</comment>
<dbReference type="Pfam" id="PF00520">
    <property type="entry name" value="Ion_trans"/>
    <property type="match status" value="1"/>
</dbReference>
<keyword evidence="10 14" id="KW-0472">Membrane</keyword>
<feature type="compositionally biased region" description="Polar residues" evidence="13">
    <location>
        <begin position="752"/>
        <end position="767"/>
    </location>
</feature>
<evidence type="ECO:0000256" key="4">
    <source>
        <dbReference type="ARBA" id="ARBA00022538"/>
    </source>
</evidence>